<protein>
    <submittedName>
        <fullName evidence="2">Uncharacterized protein</fullName>
    </submittedName>
</protein>
<dbReference type="EMBL" id="OU466858">
    <property type="protein sequence ID" value="CAH2046529.1"/>
    <property type="molecule type" value="Genomic_DNA"/>
</dbReference>
<dbReference type="GO" id="GO:0043240">
    <property type="term" value="C:Fanconi anaemia nuclear complex"/>
    <property type="evidence" value="ECO:0007669"/>
    <property type="project" value="InterPro"/>
</dbReference>
<reference evidence="2 3" key="1">
    <citation type="submission" date="2022-03" db="EMBL/GenBank/DDBJ databases">
        <authorList>
            <person name="Nunn A."/>
            <person name="Chopra R."/>
            <person name="Nunn A."/>
            <person name="Contreras Garrido A."/>
        </authorList>
    </citation>
    <scope>NUCLEOTIDE SEQUENCE [LARGE SCALE GENOMIC DNA]</scope>
</reference>
<name>A0AAU9RTF8_THLAR</name>
<keyword evidence="3" id="KW-1185">Reference proteome</keyword>
<dbReference type="Pfam" id="PF11107">
    <property type="entry name" value="FANCF"/>
    <property type="match status" value="1"/>
</dbReference>
<dbReference type="InterPro" id="IPR035428">
    <property type="entry name" value="FANCF"/>
</dbReference>
<dbReference type="PANTHER" id="PTHR14449">
    <property type="entry name" value="FANCONI ANEMIA GROUP F PROTEIN FANCF"/>
    <property type="match status" value="1"/>
</dbReference>
<evidence type="ECO:0000256" key="1">
    <source>
        <dbReference type="SAM" id="Phobius"/>
    </source>
</evidence>
<sequence length="456" mass="52298">MREDMVWTYPEISKEDFMKLLKGFVDLLILASGFQSSGLPAHWDAENCRKALQWGLFFENMLRSITSSDSFGGSMREIDEAISEMKSNPLFPKGLENLSSITLSKGREFVLEHLLNNSTLNDKQLQAILVAAVESGDGITDVIDERLCKRQSVVSCVSALERGLNILSKNIEPKEFLQREDKDTTFLSRRQQPIELSTWNIWQSKGLSYFLSKRTLRLVSGVSLIFSAPKAQWTEVLRRLAEKDDDIFIEKIELLLLGCVTSRWAHLIEGFMSVSYKSVTVSEQYEELCKLLLQRSKTLKQNEIALDYKVEEILEYLTEILESRSHHLLWKLPCALTAAAIPSWSPLFGLYFGEIEKQLKLDLSTTRSCSCDKDLNEHRDCELAERVWSLYIMPPNNLNGHRSSLSSSKRTIQKRKFCFLVNKKALSAWGLLLGISLIFSGIYPKQRRRFMLWTVL</sequence>
<dbReference type="AlphaFoldDB" id="A0AAU9RTF8"/>
<organism evidence="2 3">
    <name type="scientific">Thlaspi arvense</name>
    <name type="common">Field penny-cress</name>
    <dbReference type="NCBI Taxonomy" id="13288"/>
    <lineage>
        <taxon>Eukaryota</taxon>
        <taxon>Viridiplantae</taxon>
        <taxon>Streptophyta</taxon>
        <taxon>Embryophyta</taxon>
        <taxon>Tracheophyta</taxon>
        <taxon>Spermatophyta</taxon>
        <taxon>Magnoliopsida</taxon>
        <taxon>eudicotyledons</taxon>
        <taxon>Gunneridae</taxon>
        <taxon>Pentapetalae</taxon>
        <taxon>rosids</taxon>
        <taxon>malvids</taxon>
        <taxon>Brassicales</taxon>
        <taxon>Brassicaceae</taxon>
        <taxon>Thlaspideae</taxon>
        <taxon>Thlaspi</taxon>
    </lineage>
</organism>
<keyword evidence="1" id="KW-0812">Transmembrane</keyword>
<feature type="transmembrane region" description="Helical" evidence="1">
    <location>
        <begin position="426"/>
        <end position="443"/>
    </location>
</feature>
<dbReference type="GO" id="GO:0036297">
    <property type="term" value="P:interstrand cross-link repair"/>
    <property type="evidence" value="ECO:0007669"/>
    <property type="project" value="InterPro"/>
</dbReference>
<keyword evidence="1" id="KW-0472">Membrane</keyword>
<proteinExistence type="predicted"/>
<gene>
    <name evidence="2" type="ORF">TAV2_LOCUS5954</name>
</gene>
<evidence type="ECO:0000313" key="2">
    <source>
        <dbReference type="EMBL" id="CAH2046529.1"/>
    </source>
</evidence>
<dbReference type="PANTHER" id="PTHR14449:SF2">
    <property type="entry name" value="FANCONI ANEMIA GROUP F PROTEIN"/>
    <property type="match status" value="1"/>
</dbReference>
<accession>A0AAU9RTF8</accession>
<dbReference type="Proteomes" id="UP000836841">
    <property type="component" value="Chromosome 2"/>
</dbReference>
<keyword evidence="1" id="KW-1133">Transmembrane helix</keyword>
<evidence type="ECO:0000313" key="3">
    <source>
        <dbReference type="Proteomes" id="UP000836841"/>
    </source>
</evidence>